<protein>
    <submittedName>
        <fullName evidence="1">Uncharacterized protein</fullName>
    </submittedName>
</protein>
<gene>
    <name evidence="1" type="ORF">D0Y65_030026</name>
</gene>
<evidence type="ECO:0000313" key="2">
    <source>
        <dbReference type="Proteomes" id="UP000289340"/>
    </source>
</evidence>
<dbReference type="PANTHER" id="PTHR34278:SF1">
    <property type="entry name" value="PROTEIN THI031, PUTATIVE-RELATED"/>
    <property type="match status" value="1"/>
</dbReference>
<evidence type="ECO:0000313" key="1">
    <source>
        <dbReference type="EMBL" id="RZB80109.1"/>
    </source>
</evidence>
<dbReference type="AlphaFoldDB" id="A0A445I269"/>
<name>A0A445I269_GLYSO</name>
<keyword evidence="2" id="KW-1185">Reference proteome</keyword>
<dbReference type="EMBL" id="QZWG01000011">
    <property type="protein sequence ID" value="RZB80109.1"/>
    <property type="molecule type" value="Genomic_DNA"/>
</dbReference>
<dbReference type="PANTHER" id="PTHR34278">
    <property type="entry name" value="PROTEIN THI031, PUTATIVE-RELATED"/>
    <property type="match status" value="1"/>
</dbReference>
<reference evidence="1 2" key="1">
    <citation type="submission" date="2018-09" db="EMBL/GenBank/DDBJ databases">
        <title>A high-quality reference genome of wild soybean provides a powerful tool to mine soybean genomes.</title>
        <authorList>
            <person name="Xie M."/>
            <person name="Chung C.Y.L."/>
            <person name="Li M.-W."/>
            <person name="Wong F.-L."/>
            <person name="Chan T.-F."/>
            <person name="Lam H.-M."/>
        </authorList>
    </citation>
    <scope>NUCLEOTIDE SEQUENCE [LARGE SCALE GENOMIC DNA]</scope>
    <source>
        <strain evidence="2">cv. W05</strain>
        <tissue evidence="1">Hypocotyl of etiolated seedlings</tissue>
    </source>
</reference>
<organism evidence="1 2">
    <name type="scientific">Glycine soja</name>
    <name type="common">Wild soybean</name>
    <dbReference type="NCBI Taxonomy" id="3848"/>
    <lineage>
        <taxon>Eukaryota</taxon>
        <taxon>Viridiplantae</taxon>
        <taxon>Streptophyta</taxon>
        <taxon>Embryophyta</taxon>
        <taxon>Tracheophyta</taxon>
        <taxon>Spermatophyta</taxon>
        <taxon>Magnoliopsida</taxon>
        <taxon>eudicotyledons</taxon>
        <taxon>Gunneridae</taxon>
        <taxon>Pentapetalae</taxon>
        <taxon>rosids</taxon>
        <taxon>fabids</taxon>
        <taxon>Fabales</taxon>
        <taxon>Fabaceae</taxon>
        <taxon>Papilionoideae</taxon>
        <taxon>50 kb inversion clade</taxon>
        <taxon>NPAAA clade</taxon>
        <taxon>indigoferoid/millettioid clade</taxon>
        <taxon>Phaseoleae</taxon>
        <taxon>Glycine</taxon>
        <taxon>Glycine subgen. Soja</taxon>
    </lineage>
</organism>
<sequence>MMREGQQHGMVRSYWILLNPLNPRPNTRIINRSNSPYTTRIFVRVSSKPTNHSKYTGKCGKPRCPGCHLYPAWKSKGKTKGTKKHKHLVTHYYKNKL</sequence>
<comment type="caution">
    <text evidence="1">The sequence shown here is derived from an EMBL/GenBank/DDBJ whole genome shotgun (WGS) entry which is preliminary data.</text>
</comment>
<accession>A0A445I269</accession>
<dbReference type="Proteomes" id="UP000289340">
    <property type="component" value="Chromosome 11"/>
</dbReference>
<proteinExistence type="predicted"/>